<dbReference type="Gene3D" id="3.40.35.10">
    <property type="entry name" value="Phosphotransferase system, sorbose subfamily IIB component"/>
    <property type="match status" value="1"/>
</dbReference>
<keyword evidence="10" id="KW-1185">Reference proteome</keyword>
<dbReference type="GO" id="GO:0016301">
    <property type="term" value="F:kinase activity"/>
    <property type="evidence" value="ECO:0007669"/>
    <property type="project" value="UniProtKB-KW"/>
</dbReference>
<dbReference type="GO" id="GO:0005737">
    <property type="term" value="C:cytoplasm"/>
    <property type="evidence" value="ECO:0007669"/>
    <property type="project" value="UniProtKB-SubCell"/>
</dbReference>
<dbReference type="InterPro" id="IPR036667">
    <property type="entry name" value="PTS_IIB_sorbose-sp_sf"/>
</dbReference>
<dbReference type="GO" id="GO:0008982">
    <property type="term" value="F:protein-N(PI)-phosphohistidine-sugar phosphotransferase activity"/>
    <property type="evidence" value="ECO:0007669"/>
    <property type="project" value="InterPro"/>
</dbReference>
<dbReference type="InterPro" id="IPR004720">
    <property type="entry name" value="PTS_IIB_sorbose-sp"/>
</dbReference>
<evidence type="ECO:0000313" key="10">
    <source>
        <dbReference type="Proteomes" id="UP000674938"/>
    </source>
</evidence>
<dbReference type="EMBL" id="JAEEGA010000009">
    <property type="protein sequence ID" value="MBP1042294.1"/>
    <property type="molecule type" value="Genomic_DNA"/>
</dbReference>
<evidence type="ECO:0000259" key="8">
    <source>
        <dbReference type="PROSITE" id="PS51101"/>
    </source>
</evidence>
<dbReference type="PROSITE" id="PS51101">
    <property type="entry name" value="PTS_EIIB_TYPE_4"/>
    <property type="match status" value="1"/>
</dbReference>
<comment type="caution">
    <text evidence="9">The sequence shown here is derived from an EMBL/GenBank/DDBJ whole genome shotgun (WGS) entry which is preliminary data.</text>
</comment>
<keyword evidence="3" id="KW-0963">Cytoplasm</keyword>
<evidence type="ECO:0000313" key="9">
    <source>
        <dbReference type="EMBL" id="MBP1042294.1"/>
    </source>
</evidence>
<evidence type="ECO:0000256" key="6">
    <source>
        <dbReference type="ARBA" id="ARBA00022683"/>
    </source>
</evidence>
<dbReference type="Pfam" id="PF03830">
    <property type="entry name" value="PTSIIB_sorb"/>
    <property type="match status" value="1"/>
</dbReference>
<protein>
    <submittedName>
        <fullName evidence="9">PTS sugar transporter subunit IIB</fullName>
    </submittedName>
</protein>
<dbReference type="Proteomes" id="UP000674938">
    <property type="component" value="Unassembled WGS sequence"/>
</dbReference>
<keyword evidence="5" id="KW-0808">Transferase</keyword>
<evidence type="ECO:0000256" key="2">
    <source>
        <dbReference type="ARBA" id="ARBA00022448"/>
    </source>
</evidence>
<comment type="subcellular location">
    <subcellularLocation>
        <location evidence="1">Cytoplasm</location>
    </subcellularLocation>
</comment>
<evidence type="ECO:0000256" key="5">
    <source>
        <dbReference type="ARBA" id="ARBA00022679"/>
    </source>
</evidence>
<keyword evidence="4 9" id="KW-0762">Sugar transport</keyword>
<keyword evidence="7" id="KW-0418">Kinase</keyword>
<gene>
    <name evidence="9" type="ORF">I6N95_14840</name>
</gene>
<sequence length="159" mass="17429">MKNVVLARIDDRLIHGQVMTSWLNVTGATRIIIVDDETAQDAFLKMIVTSVAPANVKTEVYTIEEAVTVFKGLAERSEKVIVLVKYPSVLVNLAEKGIVFAEINIGGMGAKEGRQKFYKNISASPEELQALSVLIAKGSDIFIQIIAEDKAIDVKKLIK</sequence>
<accession>A0A940PC78</accession>
<reference evidence="9" key="1">
    <citation type="submission" date="2020-12" db="EMBL/GenBank/DDBJ databases">
        <title>Vagococcus allomyrinae sp. nov. and Enterococcus lavae sp. nov., isolated from the larvae of Allomyrina dichotoma.</title>
        <authorList>
            <person name="Lee S.D."/>
        </authorList>
    </citation>
    <scope>NUCLEOTIDE SEQUENCE</scope>
    <source>
        <strain evidence="9">BWB3-3</strain>
    </source>
</reference>
<organism evidence="9 10">
    <name type="scientific">Vagococcus allomyrinae</name>
    <dbReference type="NCBI Taxonomy" id="2794353"/>
    <lineage>
        <taxon>Bacteria</taxon>
        <taxon>Bacillati</taxon>
        <taxon>Bacillota</taxon>
        <taxon>Bacilli</taxon>
        <taxon>Lactobacillales</taxon>
        <taxon>Enterococcaceae</taxon>
        <taxon>Vagococcus</taxon>
    </lineage>
</organism>
<keyword evidence="2" id="KW-0813">Transport</keyword>
<dbReference type="GO" id="GO:0009401">
    <property type="term" value="P:phosphoenolpyruvate-dependent sugar phosphotransferase system"/>
    <property type="evidence" value="ECO:0007669"/>
    <property type="project" value="UniProtKB-KW"/>
</dbReference>
<name>A0A940PC78_9ENTE</name>
<dbReference type="RefSeq" id="WP_209529329.1">
    <property type="nucleotide sequence ID" value="NZ_JAEEGA010000009.1"/>
</dbReference>
<evidence type="ECO:0000256" key="4">
    <source>
        <dbReference type="ARBA" id="ARBA00022597"/>
    </source>
</evidence>
<proteinExistence type="predicted"/>
<dbReference type="AlphaFoldDB" id="A0A940PC78"/>
<evidence type="ECO:0000256" key="3">
    <source>
        <dbReference type="ARBA" id="ARBA00022490"/>
    </source>
</evidence>
<evidence type="ECO:0000256" key="7">
    <source>
        <dbReference type="ARBA" id="ARBA00022777"/>
    </source>
</evidence>
<dbReference type="SUPFAM" id="SSF52728">
    <property type="entry name" value="PTS IIb component"/>
    <property type="match status" value="1"/>
</dbReference>
<evidence type="ECO:0000256" key="1">
    <source>
        <dbReference type="ARBA" id="ARBA00004496"/>
    </source>
</evidence>
<keyword evidence="6" id="KW-0598">Phosphotransferase system</keyword>
<feature type="domain" description="PTS EIIB type-4" evidence="8">
    <location>
        <begin position="1"/>
        <end position="159"/>
    </location>
</feature>